<reference evidence="2 3" key="1">
    <citation type="submission" date="2018-08" db="EMBL/GenBank/DDBJ databases">
        <title>Genomic Encyclopedia of Type Strains, Phase IV (KMG-IV): sequencing the most valuable type-strain genomes for metagenomic binning, comparative biology and taxonomic classification.</title>
        <authorList>
            <person name="Goeker M."/>
        </authorList>
    </citation>
    <scope>NUCLEOTIDE SEQUENCE [LARGE SCALE GENOMIC DNA]</scope>
    <source>
        <strain evidence="2 3">DSM 18841</strain>
    </source>
</reference>
<feature type="coiled-coil region" evidence="1">
    <location>
        <begin position="332"/>
        <end position="359"/>
    </location>
</feature>
<keyword evidence="1" id="KW-0175">Coiled coil</keyword>
<comment type="caution">
    <text evidence="2">The sequence shown here is derived from an EMBL/GenBank/DDBJ whole genome shotgun (WGS) entry which is preliminary data.</text>
</comment>
<gene>
    <name evidence="2" type="ORF">C7448_102108</name>
</gene>
<evidence type="ECO:0000313" key="3">
    <source>
        <dbReference type="Proteomes" id="UP000256884"/>
    </source>
</evidence>
<keyword evidence="3" id="KW-1185">Reference proteome</keyword>
<protein>
    <submittedName>
        <fullName evidence="2">Uncharacterized protein</fullName>
    </submittedName>
</protein>
<accession>A0A3E0I7T3</accession>
<dbReference type="EMBL" id="QUNS01000002">
    <property type="protein sequence ID" value="REH54586.1"/>
    <property type="molecule type" value="Genomic_DNA"/>
</dbReference>
<name>A0A3E0I7T3_9FLAO</name>
<dbReference type="RefSeq" id="WP_115900236.1">
    <property type="nucleotide sequence ID" value="NZ_QUNS01000002.1"/>
</dbReference>
<sequence length="359" mass="42016">MNRTLIILLIFFTVNAFSQDSIEIQIDSLKKENPPISSDSLLKQTSQKVDTTILDFNNKELIIPFSTDNLTKVVMVKEKTKVDWLKYLLPIFTLFLGIWVKELIEKRSSKKKIKKSGERWIAELRSIEEPLKKQIQTLEEYLVEHEKEVFEIQNLQVYSSLNGEVFKSLDKNELIKYIQLNNKKTDFKEIVKISNNTNGYVSILVHLYETLREKFNRYLSGISEHTTSLSLSLQNFSSEFRDYGVELEKELNSDPMNDPRYKPIAELYSSQIMPYLRDGNFNPFVLKREFFQPLVEVLAHMRLDPRTKGLASSMTKGINAVKGIELEKQYMSKNLKSIIKQYKEQLVELEKLINKIEEH</sequence>
<dbReference type="Proteomes" id="UP000256884">
    <property type="component" value="Unassembled WGS sequence"/>
</dbReference>
<evidence type="ECO:0000313" key="2">
    <source>
        <dbReference type="EMBL" id="REH54586.1"/>
    </source>
</evidence>
<dbReference type="OrthoDB" id="1367181at2"/>
<evidence type="ECO:0000256" key="1">
    <source>
        <dbReference type="SAM" id="Coils"/>
    </source>
</evidence>
<proteinExistence type="predicted"/>
<organism evidence="2 3">
    <name type="scientific">Tenacibaculum gallaicum</name>
    <dbReference type="NCBI Taxonomy" id="561505"/>
    <lineage>
        <taxon>Bacteria</taxon>
        <taxon>Pseudomonadati</taxon>
        <taxon>Bacteroidota</taxon>
        <taxon>Flavobacteriia</taxon>
        <taxon>Flavobacteriales</taxon>
        <taxon>Flavobacteriaceae</taxon>
        <taxon>Tenacibaculum</taxon>
    </lineage>
</organism>
<dbReference type="AlphaFoldDB" id="A0A3E0I7T3"/>